<keyword evidence="6 10" id="KW-0560">Oxidoreductase</keyword>
<dbReference type="Pfam" id="PF00081">
    <property type="entry name" value="Sod_Fe_N"/>
    <property type="match status" value="1"/>
</dbReference>
<dbReference type="EMBL" id="BTGC01000003">
    <property type="protein sequence ID" value="GMM51216.1"/>
    <property type="molecule type" value="Genomic_DNA"/>
</dbReference>
<dbReference type="InterPro" id="IPR036314">
    <property type="entry name" value="SOD_C_sf"/>
</dbReference>
<dbReference type="GO" id="GO:0004784">
    <property type="term" value="F:superoxide dismutase activity"/>
    <property type="evidence" value="ECO:0007669"/>
    <property type="project" value="UniProtKB-EC"/>
</dbReference>
<comment type="caution">
    <text evidence="13">The sequence shown here is derived from an EMBL/GenBank/DDBJ whole genome shotgun (WGS) entry which is preliminary data.</text>
</comment>
<evidence type="ECO:0000256" key="4">
    <source>
        <dbReference type="ARBA" id="ARBA00022723"/>
    </source>
</evidence>
<dbReference type="InterPro" id="IPR019832">
    <property type="entry name" value="Mn/Fe_SOD_C"/>
</dbReference>
<reference evidence="13 14" key="1">
    <citation type="journal article" date="2023" name="Elife">
        <title>Identification of key yeast species and microbe-microbe interactions impacting larval growth of Drosophila in the wild.</title>
        <authorList>
            <person name="Mure A."/>
            <person name="Sugiura Y."/>
            <person name="Maeda R."/>
            <person name="Honda K."/>
            <person name="Sakurai N."/>
            <person name="Takahashi Y."/>
            <person name="Watada M."/>
            <person name="Katoh T."/>
            <person name="Gotoh A."/>
            <person name="Gotoh Y."/>
            <person name="Taniguchi I."/>
            <person name="Nakamura K."/>
            <person name="Hayashi T."/>
            <person name="Katayama T."/>
            <person name="Uemura T."/>
            <person name="Hattori Y."/>
        </authorList>
    </citation>
    <scope>NUCLEOTIDE SEQUENCE [LARGE SCALE GENOMIC DNA]</scope>
    <source>
        <strain evidence="13 14">SB-73</strain>
    </source>
</reference>
<keyword evidence="5" id="KW-0049">Antioxidant</keyword>
<dbReference type="AlphaFoldDB" id="A0AAV5RJ79"/>
<evidence type="ECO:0000256" key="3">
    <source>
        <dbReference type="ARBA" id="ARBA00012682"/>
    </source>
</evidence>
<evidence type="ECO:0000256" key="6">
    <source>
        <dbReference type="ARBA" id="ARBA00023002"/>
    </source>
</evidence>
<evidence type="ECO:0000313" key="14">
    <source>
        <dbReference type="Proteomes" id="UP001362899"/>
    </source>
</evidence>
<dbReference type="GO" id="GO:0030145">
    <property type="term" value="F:manganese ion binding"/>
    <property type="evidence" value="ECO:0007669"/>
    <property type="project" value="TreeGrafter"/>
</dbReference>
<dbReference type="InterPro" id="IPR036324">
    <property type="entry name" value="Mn/Fe_SOD_N_sf"/>
</dbReference>
<name>A0AAV5RJ79_STABA</name>
<organism evidence="13 14">
    <name type="scientific">Starmerella bacillaris</name>
    <name type="common">Yeast</name>
    <name type="synonym">Candida zemplinina</name>
    <dbReference type="NCBI Taxonomy" id="1247836"/>
    <lineage>
        <taxon>Eukaryota</taxon>
        <taxon>Fungi</taxon>
        <taxon>Dikarya</taxon>
        <taxon>Ascomycota</taxon>
        <taxon>Saccharomycotina</taxon>
        <taxon>Dipodascomycetes</taxon>
        <taxon>Dipodascales</taxon>
        <taxon>Trichomonascaceae</taxon>
        <taxon>Starmerella</taxon>
    </lineage>
</organism>
<dbReference type="GO" id="GO:0005739">
    <property type="term" value="C:mitochondrion"/>
    <property type="evidence" value="ECO:0007669"/>
    <property type="project" value="UniProtKB-ARBA"/>
</dbReference>
<feature type="binding site" evidence="9">
    <location>
        <position position="189"/>
    </location>
    <ligand>
        <name>Mn(2+)</name>
        <dbReference type="ChEBI" id="CHEBI:29035"/>
    </ligand>
</feature>
<proteinExistence type="inferred from homology"/>
<feature type="domain" description="Manganese/iron superoxide dismutase C-terminal" evidence="12">
    <location>
        <begin position="119"/>
        <end position="218"/>
    </location>
</feature>
<dbReference type="PROSITE" id="PS00088">
    <property type="entry name" value="SOD_MN"/>
    <property type="match status" value="1"/>
</dbReference>
<evidence type="ECO:0000256" key="2">
    <source>
        <dbReference type="ARBA" id="ARBA00008714"/>
    </source>
</evidence>
<dbReference type="InterPro" id="IPR019833">
    <property type="entry name" value="Mn/Fe_SOD_BS"/>
</dbReference>
<keyword evidence="4 9" id="KW-0479">Metal-binding</keyword>
<comment type="similarity">
    <text evidence="2 10">Belongs to the iron/manganese superoxide dismutase family.</text>
</comment>
<keyword evidence="14" id="KW-1185">Reference proteome</keyword>
<dbReference type="EC" id="1.15.1.1" evidence="3 10"/>
<feature type="domain" description="Manganese/iron superoxide dismutase N-terminal" evidence="11">
    <location>
        <begin position="28"/>
        <end position="104"/>
    </location>
</feature>
<dbReference type="Proteomes" id="UP001362899">
    <property type="component" value="Unassembled WGS sequence"/>
</dbReference>
<evidence type="ECO:0000256" key="9">
    <source>
        <dbReference type="PIRSR" id="PIRSR000349-1"/>
    </source>
</evidence>
<feature type="binding site" evidence="9">
    <location>
        <position position="185"/>
    </location>
    <ligand>
        <name>Mn(2+)</name>
        <dbReference type="ChEBI" id="CHEBI:29035"/>
    </ligand>
</feature>
<comment type="cofactor">
    <cofactor evidence="1">
        <name>Mn(2+)</name>
        <dbReference type="ChEBI" id="CHEBI:29035"/>
    </cofactor>
</comment>
<evidence type="ECO:0000259" key="11">
    <source>
        <dbReference type="Pfam" id="PF00081"/>
    </source>
</evidence>
<feature type="binding site" evidence="9">
    <location>
        <position position="97"/>
    </location>
    <ligand>
        <name>Mn(2+)</name>
        <dbReference type="ChEBI" id="CHEBI:29035"/>
    </ligand>
</feature>
<dbReference type="FunFam" id="1.10.287.990:FF:000001">
    <property type="entry name" value="Superoxide dismutase"/>
    <property type="match status" value="1"/>
</dbReference>
<comment type="function">
    <text evidence="10">Destroys radicals which are normally produced within the cells and which are toxic to biological systems.</text>
</comment>
<evidence type="ECO:0000259" key="12">
    <source>
        <dbReference type="Pfam" id="PF02777"/>
    </source>
</evidence>
<accession>A0AAV5RJ79</accession>
<dbReference type="PANTHER" id="PTHR11404:SF6">
    <property type="entry name" value="SUPEROXIDE DISMUTASE [MN], MITOCHONDRIAL"/>
    <property type="match status" value="1"/>
</dbReference>
<keyword evidence="7" id="KW-0464">Manganese</keyword>
<evidence type="ECO:0000313" key="13">
    <source>
        <dbReference type="EMBL" id="GMM51216.1"/>
    </source>
</evidence>
<dbReference type="InterPro" id="IPR001189">
    <property type="entry name" value="Mn/Fe_SOD"/>
</dbReference>
<comment type="catalytic activity">
    <reaction evidence="8 10">
        <text>2 superoxide + 2 H(+) = H2O2 + O2</text>
        <dbReference type="Rhea" id="RHEA:20696"/>
        <dbReference type="ChEBI" id="CHEBI:15378"/>
        <dbReference type="ChEBI" id="CHEBI:15379"/>
        <dbReference type="ChEBI" id="CHEBI:16240"/>
        <dbReference type="ChEBI" id="CHEBI:18421"/>
        <dbReference type="EC" id="1.15.1.1"/>
    </reaction>
</comment>
<sequence length="221" mass="24619">MLRILSRPVKSSAVNRAFSSLPPKAVQPDLDYDFGALEPYISAEIMETHYTKHHRTYIAGYNTNIEKFAEAVEKNDVLTQTQLLPNIRFHGGGFVNHNIFWKSLAPPSAGGGELPKANSALGQAVTSKFGTFDNLINLTNAELANIKGSGWAWLAQNKASKQVEIIATANQDSVPGTHIPLLGIDAWEHAYYLQYKNVKAEYFKAIWNVINWKEAESRFLV</sequence>
<dbReference type="InterPro" id="IPR019831">
    <property type="entry name" value="Mn/Fe_SOD_N"/>
</dbReference>
<dbReference type="PIRSF" id="PIRSF000349">
    <property type="entry name" value="SODismutase"/>
    <property type="match status" value="1"/>
</dbReference>
<dbReference type="Gene3D" id="1.10.287.990">
    <property type="entry name" value="Fe,Mn superoxide dismutase (SOD) domain"/>
    <property type="match status" value="1"/>
</dbReference>
<evidence type="ECO:0000256" key="8">
    <source>
        <dbReference type="ARBA" id="ARBA00049204"/>
    </source>
</evidence>
<evidence type="ECO:0000256" key="1">
    <source>
        <dbReference type="ARBA" id="ARBA00001936"/>
    </source>
</evidence>
<dbReference type="SUPFAM" id="SSF54719">
    <property type="entry name" value="Fe,Mn superoxide dismutase (SOD), C-terminal domain"/>
    <property type="match status" value="1"/>
</dbReference>
<dbReference type="PRINTS" id="PR01703">
    <property type="entry name" value="MNSODISMTASE"/>
</dbReference>
<dbReference type="InterPro" id="IPR050265">
    <property type="entry name" value="Fe/Mn_Superoxide_Dismutase"/>
</dbReference>
<evidence type="ECO:0000256" key="5">
    <source>
        <dbReference type="ARBA" id="ARBA00022862"/>
    </source>
</evidence>
<dbReference type="SUPFAM" id="SSF46609">
    <property type="entry name" value="Fe,Mn superoxide dismutase (SOD), N-terminal domain"/>
    <property type="match status" value="1"/>
</dbReference>
<protein>
    <recommendedName>
        <fullName evidence="3 10">Superoxide dismutase</fullName>
        <ecNumber evidence="3 10">1.15.1.1</ecNumber>
    </recommendedName>
</protein>
<dbReference type="Gene3D" id="3.55.40.20">
    <property type="entry name" value="Iron/manganese superoxide dismutase, C-terminal domain"/>
    <property type="match status" value="1"/>
</dbReference>
<evidence type="ECO:0000256" key="10">
    <source>
        <dbReference type="RuleBase" id="RU000414"/>
    </source>
</evidence>
<gene>
    <name evidence="13" type="ORF">DASB73_021740</name>
</gene>
<evidence type="ECO:0000256" key="7">
    <source>
        <dbReference type="ARBA" id="ARBA00023211"/>
    </source>
</evidence>
<dbReference type="Pfam" id="PF02777">
    <property type="entry name" value="Sod_Fe_C"/>
    <property type="match status" value="1"/>
</dbReference>
<feature type="binding site" evidence="9">
    <location>
        <position position="49"/>
    </location>
    <ligand>
        <name>Mn(2+)</name>
        <dbReference type="ChEBI" id="CHEBI:29035"/>
    </ligand>
</feature>
<dbReference type="PANTHER" id="PTHR11404">
    <property type="entry name" value="SUPEROXIDE DISMUTASE 2"/>
    <property type="match status" value="1"/>
</dbReference>
<dbReference type="FunFam" id="3.55.40.20:FF:000002">
    <property type="entry name" value="Superoxide dismutase"/>
    <property type="match status" value="1"/>
</dbReference>